<organism evidence="13 14">
    <name type="scientific">Tachysurus vachellii</name>
    <name type="common">Darkbarbel catfish</name>
    <name type="synonym">Pelteobagrus vachellii</name>
    <dbReference type="NCBI Taxonomy" id="175792"/>
    <lineage>
        <taxon>Eukaryota</taxon>
        <taxon>Metazoa</taxon>
        <taxon>Chordata</taxon>
        <taxon>Craniata</taxon>
        <taxon>Vertebrata</taxon>
        <taxon>Euteleostomi</taxon>
        <taxon>Actinopterygii</taxon>
        <taxon>Neopterygii</taxon>
        <taxon>Teleostei</taxon>
        <taxon>Ostariophysi</taxon>
        <taxon>Siluriformes</taxon>
        <taxon>Bagridae</taxon>
        <taxon>Tachysurus</taxon>
    </lineage>
</organism>
<feature type="transmembrane region" description="Helical" evidence="11">
    <location>
        <begin position="223"/>
        <end position="248"/>
    </location>
</feature>
<keyword evidence="6 9" id="KW-1015">Disulfide bond</keyword>
<dbReference type="GO" id="GO:0046330">
    <property type="term" value="P:positive regulation of JNK cascade"/>
    <property type="evidence" value="ECO:0007669"/>
    <property type="project" value="InterPro"/>
</dbReference>
<evidence type="ECO:0000256" key="9">
    <source>
        <dbReference type="PROSITE-ProRule" id="PRU00206"/>
    </source>
</evidence>
<accession>A0AA88SB53</accession>
<dbReference type="PANTHER" id="PTHR12120:SF1">
    <property type="entry name" value="TUMOR NECROSIS FACTOR RECEPTOR SUPERFAMILY MEMBER 19"/>
    <property type="match status" value="1"/>
</dbReference>
<keyword evidence="2 11" id="KW-0812">Transmembrane</keyword>
<comment type="subcellular location">
    <subcellularLocation>
        <location evidence="1">Membrane</location>
        <topology evidence="1">Single-pass membrane protein</topology>
    </subcellularLocation>
</comment>
<keyword evidence="14" id="KW-1185">Reference proteome</keyword>
<evidence type="ECO:0000259" key="12">
    <source>
        <dbReference type="PROSITE" id="PS50050"/>
    </source>
</evidence>
<dbReference type="Proteomes" id="UP001187315">
    <property type="component" value="Unassembled WGS sequence"/>
</dbReference>
<gene>
    <name evidence="13" type="ORF">Q7C36_016623</name>
</gene>
<evidence type="ECO:0000256" key="7">
    <source>
        <dbReference type="ARBA" id="ARBA00023170"/>
    </source>
</evidence>
<feature type="repeat" description="TNFR-Cys" evidence="9">
    <location>
        <begin position="129"/>
        <end position="169"/>
    </location>
</feature>
<keyword evidence="3" id="KW-0677">Repeat</keyword>
<dbReference type="PROSITE" id="PS00652">
    <property type="entry name" value="TNFR_NGFR_1"/>
    <property type="match status" value="2"/>
</dbReference>
<evidence type="ECO:0000256" key="11">
    <source>
        <dbReference type="SAM" id="Phobius"/>
    </source>
</evidence>
<evidence type="ECO:0000256" key="5">
    <source>
        <dbReference type="ARBA" id="ARBA00023136"/>
    </source>
</evidence>
<dbReference type="GO" id="GO:0038023">
    <property type="term" value="F:signaling receptor activity"/>
    <property type="evidence" value="ECO:0007669"/>
    <property type="project" value="InterPro"/>
</dbReference>
<feature type="region of interest" description="Disordered" evidence="10">
    <location>
        <begin position="370"/>
        <end position="398"/>
    </location>
</feature>
<proteinExistence type="predicted"/>
<dbReference type="Gene3D" id="2.10.50.10">
    <property type="entry name" value="Tumor Necrosis Factor Receptor, subunit A, domain 2"/>
    <property type="match status" value="2"/>
</dbReference>
<sequence>MQLQQQHHSPTALQISLPGLPHHLMRMSRILPDYTTDKKTRTQGLYHLCVHEDNFSMTLASRLNRFLLLKTLFLHLLLVAIMAEERRACSEQEYKDQFGNCIACRQCDAGQELSKECGFGYGEDAHCVPCKVSRFKEDQSSQKCKPCLDCANLNRFQKANCSSTSNAVCGECLPGFYRKTKLSGFQDMECIPCGDPPPPYEPHCIGRVNLVPIPSTVTSPRDMALAAVICSALATVLLALFILCVIYCKRQLLEKKPASLRSQDGSLIGAELSYLDRRQALDFSQRSCCYCQHIPEQTCAGPVHLLPSVCCEDTCGQRLGQDNSPFQSQSSLNERLVRQSAWNSQGDFEQAAEPLPVEFSEELPLMEKAADRTHLRLQPTNSSNSSSEEDMDKLSSTKLSSELLQDGSCLVEQHLSTVEE</sequence>
<evidence type="ECO:0000256" key="4">
    <source>
        <dbReference type="ARBA" id="ARBA00022989"/>
    </source>
</evidence>
<feature type="disulfide bond" evidence="9">
    <location>
        <begin position="104"/>
        <end position="117"/>
    </location>
</feature>
<dbReference type="InterPro" id="IPR022342">
    <property type="entry name" value="TNFR_19"/>
</dbReference>
<evidence type="ECO:0000256" key="3">
    <source>
        <dbReference type="ARBA" id="ARBA00022737"/>
    </source>
</evidence>
<dbReference type="InterPro" id="IPR047526">
    <property type="entry name" value="TNR19/27/EDAR"/>
</dbReference>
<dbReference type="PROSITE" id="PS50050">
    <property type="entry name" value="TNFR_NGFR_2"/>
    <property type="match status" value="2"/>
</dbReference>
<feature type="domain" description="TNFR-Cys" evidence="12">
    <location>
        <begin position="129"/>
        <end position="169"/>
    </location>
</feature>
<comment type="caution">
    <text evidence="13">The sequence shown here is derived from an EMBL/GenBank/DDBJ whole genome shotgun (WGS) entry which is preliminary data.</text>
</comment>
<dbReference type="FunFam" id="2.10.50.10:FF:000003">
    <property type="entry name" value="Tumor necrosis factor receptor superfamily member 19"/>
    <property type="match status" value="1"/>
</dbReference>
<keyword evidence="4 11" id="KW-1133">Transmembrane helix</keyword>
<dbReference type="InterPro" id="IPR034047">
    <property type="entry name" value="TNFRSF19_N"/>
</dbReference>
<name>A0AA88SB53_TACVA</name>
<dbReference type="AlphaFoldDB" id="A0AA88SB53"/>
<keyword evidence="8" id="KW-0325">Glycoprotein</keyword>
<dbReference type="InterPro" id="IPR001368">
    <property type="entry name" value="TNFR/NGFR_Cys_rich_reg"/>
</dbReference>
<evidence type="ECO:0000256" key="2">
    <source>
        <dbReference type="ARBA" id="ARBA00022692"/>
    </source>
</evidence>
<evidence type="ECO:0000256" key="10">
    <source>
        <dbReference type="SAM" id="MobiDB-lite"/>
    </source>
</evidence>
<dbReference type="GO" id="GO:0005886">
    <property type="term" value="C:plasma membrane"/>
    <property type="evidence" value="ECO:0007669"/>
    <property type="project" value="TreeGrafter"/>
</dbReference>
<evidence type="ECO:0000313" key="14">
    <source>
        <dbReference type="Proteomes" id="UP001187315"/>
    </source>
</evidence>
<evidence type="ECO:0000256" key="8">
    <source>
        <dbReference type="ARBA" id="ARBA00023180"/>
    </source>
</evidence>
<dbReference type="CDD" id="cd13418">
    <property type="entry name" value="TNFRSF19"/>
    <property type="match status" value="1"/>
</dbReference>
<feature type="repeat" description="TNFR-Cys" evidence="9">
    <location>
        <begin position="88"/>
        <end position="127"/>
    </location>
</feature>
<comment type="caution">
    <text evidence="9">Lacks conserved residue(s) required for the propagation of feature annotation.</text>
</comment>
<keyword evidence="5 11" id="KW-0472">Membrane</keyword>
<dbReference type="PRINTS" id="PR01969">
    <property type="entry name" value="TNFACTORR19"/>
</dbReference>
<reference evidence="13" key="1">
    <citation type="submission" date="2023-08" db="EMBL/GenBank/DDBJ databases">
        <title>Pelteobagrus vachellii genome.</title>
        <authorList>
            <person name="Liu H."/>
        </authorList>
    </citation>
    <scope>NUCLEOTIDE SEQUENCE</scope>
    <source>
        <strain evidence="13">PRFRI_2022a</strain>
        <tissue evidence="13">Muscle</tissue>
    </source>
</reference>
<evidence type="ECO:0000313" key="13">
    <source>
        <dbReference type="EMBL" id="KAK2831537.1"/>
    </source>
</evidence>
<evidence type="ECO:0000256" key="6">
    <source>
        <dbReference type="ARBA" id="ARBA00023157"/>
    </source>
</evidence>
<feature type="domain" description="TNFR-Cys" evidence="12">
    <location>
        <begin position="88"/>
        <end position="127"/>
    </location>
</feature>
<dbReference type="EMBL" id="JAVHJS010000017">
    <property type="protein sequence ID" value="KAK2831537.1"/>
    <property type="molecule type" value="Genomic_DNA"/>
</dbReference>
<keyword evidence="7" id="KW-0675">Receptor</keyword>
<dbReference type="PANTHER" id="PTHR12120">
    <property type="entry name" value="TNFR-CYS DOMAIN-CONTAINING PROTEIN"/>
    <property type="match status" value="1"/>
</dbReference>
<evidence type="ECO:0000256" key="1">
    <source>
        <dbReference type="ARBA" id="ARBA00004167"/>
    </source>
</evidence>
<protein>
    <recommendedName>
        <fullName evidence="12">TNFR-Cys domain-containing protein</fullName>
    </recommendedName>
</protein>
<dbReference type="SMART" id="SM00208">
    <property type="entry name" value="TNFR"/>
    <property type="match status" value="2"/>
</dbReference>
<dbReference type="GO" id="GO:0043123">
    <property type="term" value="P:positive regulation of canonical NF-kappaB signal transduction"/>
    <property type="evidence" value="ECO:0007669"/>
    <property type="project" value="InterPro"/>
</dbReference>